<evidence type="ECO:0000256" key="1">
    <source>
        <dbReference type="ARBA" id="ARBA00022857"/>
    </source>
</evidence>
<dbReference type="HOGENOM" id="CLU_044876_9_0_1"/>
<protein>
    <recommendedName>
        <fullName evidence="3">NmrA-like domain-containing protein</fullName>
    </recommendedName>
</protein>
<dbReference type="AlphaFoldDB" id="A0A0C3QJP2"/>
<dbReference type="SUPFAM" id="SSF51735">
    <property type="entry name" value="NAD(P)-binding Rossmann-fold domains"/>
    <property type="match status" value="1"/>
</dbReference>
<dbReference type="OrthoDB" id="9974981at2759"/>
<organism evidence="4 5">
    <name type="scientific">Tulasnella calospora MUT 4182</name>
    <dbReference type="NCBI Taxonomy" id="1051891"/>
    <lineage>
        <taxon>Eukaryota</taxon>
        <taxon>Fungi</taxon>
        <taxon>Dikarya</taxon>
        <taxon>Basidiomycota</taxon>
        <taxon>Agaricomycotina</taxon>
        <taxon>Agaricomycetes</taxon>
        <taxon>Cantharellales</taxon>
        <taxon>Tulasnellaceae</taxon>
        <taxon>Tulasnella</taxon>
    </lineage>
</organism>
<dbReference type="InterPro" id="IPR036291">
    <property type="entry name" value="NAD(P)-bd_dom_sf"/>
</dbReference>
<dbReference type="Gene3D" id="3.40.50.720">
    <property type="entry name" value="NAD(P)-binding Rossmann-like Domain"/>
    <property type="match status" value="1"/>
</dbReference>
<gene>
    <name evidence="4" type="ORF">M407DRAFT_235096</name>
</gene>
<dbReference type="InterPro" id="IPR051609">
    <property type="entry name" value="NmrA/Isoflavone_reductase-like"/>
</dbReference>
<evidence type="ECO:0000259" key="3">
    <source>
        <dbReference type="Pfam" id="PF05368"/>
    </source>
</evidence>
<dbReference type="Pfam" id="PF05368">
    <property type="entry name" value="NmrA"/>
    <property type="match status" value="1"/>
</dbReference>
<dbReference type="Proteomes" id="UP000054248">
    <property type="component" value="Unassembled WGS sequence"/>
</dbReference>
<dbReference type="PANTHER" id="PTHR47706:SF9">
    <property type="entry name" value="NMRA-LIKE DOMAIN-CONTAINING PROTEIN-RELATED"/>
    <property type="match status" value="1"/>
</dbReference>
<dbReference type="GO" id="GO:0016491">
    <property type="term" value="F:oxidoreductase activity"/>
    <property type="evidence" value="ECO:0007669"/>
    <property type="project" value="UniProtKB-KW"/>
</dbReference>
<sequence length="166" mass="17930">MSPITVAILGATGDLGLRVARRFLSPEYSPSQVSSVRFFTRNPSSTGAQELKTLGAEPIEGEVTAAGLKGVDVFISLIGGAIDVDYMNKYTKEAVDAGVKVYIPSEFGIDHRGDNDFNHEVFDGKEAHYHYASSISGGKLKIVSLYVGLFLEDTFGLGVGYSRPRY</sequence>
<keyword evidence="1" id="KW-0521">NADP</keyword>
<dbReference type="PANTHER" id="PTHR47706">
    <property type="entry name" value="NMRA-LIKE FAMILY PROTEIN"/>
    <property type="match status" value="1"/>
</dbReference>
<keyword evidence="2" id="KW-0560">Oxidoreductase</keyword>
<dbReference type="InterPro" id="IPR008030">
    <property type="entry name" value="NmrA-like"/>
</dbReference>
<accession>A0A0C3QJP2</accession>
<dbReference type="STRING" id="1051891.A0A0C3QJP2"/>
<keyword evidence="5" id="KW-1185">Reference proteome</keyword>
<proteinExistence type="predicted"/>
<reference evidence="5" key="2">
    <citation type="submission" date="2015-01" db="EMBL/GenBank/DDBJ databases">
        <title>Evolutionary Origins and Diversification of the Mycorrhizal Mutualists.</title>
        <authorList>
            <consortium name="DOE Joint Genome Institute"/>
            <consortium name="Mycorrhizal Genomics Consortium"/>
            <person name="Kohler A."/>
            <person name="Kuo A."/>
            <person name="Nagy L.G."/>
            <person name="Floudas D."/>
            <person name="Copeland A."/>
            <person name="Barry K.W."/>
            <person name="Cichocki N."/>
            <person name="Veneault-Fourrey C."/>
            <person name="LaButti K."/>
            <person name="Lindquist E.A."/>
            <person name="Lipzen A."/>
            <person name="Lundell T."/>
            <person name="Morin E."/>
            <person name="Murat C."/>
            <person name="Riley R."/>
            <person name="Ohm R."/>
            <person name="Sun H."/>
            <person name="Tunlid A."/>
            <person name="Henrissat B."/>
            <person name="Grigoriev I.V."/>
            <person name="Hibbett D.S."/>
            <person name="Martin F."/>
        </authorList>
    </citation>
    <scope>NUCLEOTIDE SEQUENCE [LARGE SCALE GENOMIC DNA]</scope>
    <source>
        <strain evidence="5">MUT 4182</strain>
    </source>
</reference>
<evidence type="ECO:0000313" key="4">
    <source>
        <dbReference type="EMBL" id="KIO26444.1"/>
    </source>
</evidence>
<evidence type="ECO:0000256" key="2">
    <source>
        <dbReference type="ARBA" id="ARBA00023002"/>
    </source>
</evidence>
<name>A0A0C3QJP2_9AGAM</name>
<reference evidence="4 5" key="1">
    <citation type="submission" date="2014-04" db="EMBL/GenBank/DDBJ databases">
        <authorList>
            <consortium name="DOE Joint Genome Institute"/>
            <person name="Kuo A."/>
            <person name="Girlanda M."/>
            <person name="Perotto S."/>
            <person name="Kohler A."/>
            <person name="Nagy L.G."/>
            <person name="Floudas D."/>
            <person name="Copeland A."/>
            <person name="Barry K.W."/>
            <person name="Cichocki N."/>
            <person name="Veneault-Fourrey C."/>
            <person name="LaButti K."/>
            <person name="Lindquist E.A."/>
            <person name="Lipzen A."/>
            <person name="Lundell T."/>
            <person name="Morin E."/>
            <person name="Murat C."/>
            <person name="Sun H."/>
            <person name="Tunlid A."/>
            <person name="Henrissat B."/>
            <person name="Grigoriev I.V."/>
            <person name="Hibbett D.S."/>
            <person name="Martin F."/>
            <person name="Nordberg H.P."/>
            <person name="Cantor M.N."/>
            <person name="Hua S.X."/>
        </authorList>
    </citation>
    <scope>NUCLEOTIDE SEQUENCE [LARGE SCALE GENOMIC DNA]</scope>
    <source>
        <strain evidence="4 5">MUT 4182</strain>
    </source>
</reference>
<dbReference type="EMBL" id="KN823024">
    <property type="protein sequence ID" value="KIO26444.1"/>
    <property type="molecule type" value="Genomic_DNA"/>
</dbReference>
<evidence type="ECO:0000313" key="5">
    <source>
        <dbReference type="Proteomes" id="UP000054248"/>
    </source>
</evidence>
<feature type="domain" description="NmrA-like" evidence="3">
    <location>
        <begin position="5"/>
        <end position="127"/>
    </location>
</feature>